<dbReference type="Gene3D" id="3.40.50.300">
    <property type="entry name" value="P-loop containing nucleotide triphosphate hydrolases"/>
    <property type="match status" value="1"/>
</dbReference>
<proteinExistence type="predicted"/>
<accession>A0A1L9QN48</accession>
<protein>
    <recommendedName>
        <fullName evidence="1">Novel STAND NTPase 5 domain-containing protein</fullName>
    </recommendedName>
</protein>
<comment type="caution">
    <text evidence="2">The sequence shown here is derived from an EMBL/GenBank/DDBJ whole genome shotgun (WGS) entry which is preliminary data.</text>
</comment>
<name>A0A1L9QN48_9CYAN</name>
<dbReference type="PRINTS" id="PR00364">
    <property type="entry name" value="DISEASERSIST"/>
</dbReference>
<evidence type="ECO:0000313" key="2">
    <source>
        <dbReference type="EMBL" id="OJJ24072.1"/>
    </source>
</evidence>
<feature type="domain" description="Novel STAND NTPase 5" evidence="1">
    <location>
        <begin position="60"/>
        <end position="150"/>
    </location>
</feature>
<sequence>MDEKEKKAEQSILEGARAGRDIIIKDVKQEIHNYPQPQPLPVANLRKLPWTGAKVFVGRDEVIEELHKQLQRTQGMKIISVTGMGGIGKTELVLQYAYRYLKEGAYPGGVYWLNGRGEDLVQWESKEEGKQDSKVLVVFDDVQEYETIKKVLPPPVEEPFNVLITTQRRFGSPIVPFDLDLLKPRAAIQLLESFIGHERLQREPQIAQNLCCWLGYLPLGLELVGRYLEVEEDLSLSQMLEQLTEASLEDESLAEVEAVMTAERGVKAAFEISWKQLSEHAQALACLLGLFALSPIPWSLVEGAAQERRKKELKKDRRELLTLSLLKREYEETYGVHTLSRDFFQLKLVELRDTELPESITHEFAKIVEHNPFCASQILHQKMLDWDFGIQNPELSALRVGKLFRVAMQSWSRGIGSLSQLVISFTKDGNVPRIGTAIIDAKWTDDITLTSMIIAYYFGDQMGDKVVVLPPEASQYFATRDSRYSSEISTLLDQGWNIFHCMPYEAKPSWVWKRSFKTITEKLSQVIKHRSIPVLGSYLSFEAAWHRALYVTGRHYPNFEPIRIDDLESSLDKLEISKASPMIKFCISQLEDKLNKSRSQDENHLNLPSTFRSFFEADIVSPDILLEYVRDVYRQAIDSYQQLLDTWFSYLAPELQLASILPAQIVGVVIPSKHKRGSVSISWSWVSLPKGSKNSVDFELGDQELSRKDYRLPYLSGKEVKNSLHLRDCSEPIYPYIWVMKKEKFTKSWLGWYPVTGMVYRWLWHDLERIGWVTGDFKDDFSWK</sequence>
<organism evidence="2 3">
    <name type="scientific">Roseofilum reptotaenium AO1-A</name>
    <dbReference type="NCBI Taxonomy" id="1925591"/>
    <lineage>
        <taxon>Bacteria</taxon>
        <taxon>Bacillati</taxon>
        <taxon>Cyanobacteriota</taxon>
        <taxon>Cyanophyceae</taxon>
        <taxon>Desertifilales</taxon>
        <taxon>Desertifilaceae</taxon>
        <taxon>Roseofilum</taxon>
    </lineage>
</organism>
<dbReference type="Proteomes" id="UP000183940">
    <property type="component" value="Unassembled WGS sequence"/>
</dbReference>
<dbReference type="STRING" id="1925591.BI308_18515"/>
<reference evidence="2" key="1">
    <citation type="submission" date="2016-10" db="EMBL/GenBank/DDBJ databases">
        <title>CRISPR-Cas defence system in Roseofilum reptotaenium: evidence of a bacteriophage-cyanobacterium arms race in the coral black band disease.</title>
        <authorList>
            <person name="Buerger P."/>
            <person name="Wood-Charlson E.M."/>
            <person name="Weynberg K.D."/>
            <person name="Willis B."/>
            <person name="Van Oppen M.J."/>
        </authorList>
    </citation>
    <scope>NUCLEOTIDE SEQUENCE [LARGE SCALE GENOMIC DNA]</scope>
    <source>
        <strain evidence="2">AO1-A</strain>
    </source>
</reference>
<dbReference type="AlphaFoldDB" id="A0A1L9QN48"/>
<dbReference type="PANTHER" id="PTHR47691">
    <property type="entry name" value="REGULATOR-RELATED"/>
    <property type="match status" value="1"/>
</dbReference>
<keyword evidence="3" id="KW-1185">Reference proteome</keyword>
<dbReference type="SUPFAM" id="SSF52540">
    <property type="entry name" value="P-loop containing nucleoside triphosphate hydrolases"/>
    <property type="match status" value="1"/>
</dbReference>
<dbReference type="InterPro" id="IPR027417">
    <property type="entry name" value="P-loop_NTPase"/>
</dbReference>
<dbReference type="Pfam" id="PF25199">
    <property type="entry name" value="nSTAND_NTPase5"/>
    <property type="match status" value="1"/>
</dbReference>
<evidence type="ECO:0000313" key="3">
    <source>
        <dbReference type="Proteomes" id="UP000183940"/>
    </source>
</evidence>
<dbReference type="InterPro" id="IPR057574">
    <property type="entry name" value="nSTAND_NTPase5_dom"/>
</dbReference>
<dbReference type="EMBL" id="MLAW01000038">
    <property type="protein sequence ID" value="OJJ24072.1"/>
    <property type="molecule type" value="Genomic_DNA"/>
</dbReference>
<evidence type="ECO:0000259" key="1">
    <source>
        <dbReference type="Pfam" id="PF25199"/>
    </source>
</evidence>
<dbReference type="PANTHER" id="PTHR47691:SF3">
    <property type="entry name" value="HTH-TYPE TRANSCRIPTIONAL REGULATOR RV0890C-RELATED"/>
    <property type="match status" value="1"/>
</dbReference>
<gene>
    <name evidence="2" type="ORF">BI308_18515</name>
</gene>